<proteinExistence type="predicted"/>
<evidence type="ECO:0000313" key="3">
    <source>
        <dbReference type="EMBL" id="MBU5593337.1"/>
    </source>
</evidence>
<name>A0ABS6F497_9CLOT</name>
<dbReference type="PROSITE" id="PS01124">
    <property type="entry name" value="HTH_ARAC_FAMILY_2"/>
    <property type="match status" value="1"/>
</dbReference>
<organism evidence="3 4">
    <name type="scientific">Clostridium simiarum</name>
    <dbReference type="NCBI Taxonomy" id="2841506"/>
    <lineage>
        <taxon>Bacteria</taxon>
        <taxon>Bacillati</taxon>
        <taxon>Bacillota</taxon>
        <taxon>Clostridia</taxon>
        <taxon>Eubacteriales</taxon>
        <taxon>Clostridiaceae</taxon>
        <taxon>Clostridium</taxon>
    </lineage>
</organism>
<dbReference type="Pfam" id="PF12833">
    <property type="entry name" value="HTH_18"/>
    <property type="match status" value="1"/>
</dbReference>
<dbReference type="PANTHER" id="PTHR47504">
    <property type="entry name" value="RIGHT ORIGIN-BINDING PROTEIN"/>
    <property type="match status" value="1"/>
</dbReference>
<reference evidence="3 4" key="1">
    <citation type="submission" date="2021-06" db="EMBL/GenBank/DDBJ databases">
        <authorList>
            <person name="Sun Q."/>
            <person name="Li D."/>
        </authorList>
    </citation>
    <scope>NUCLEOTIDE SEQUENCE [LARGE SCALE GENOMIC DNA]</scope>
    <source>
        <strain evidence="3 4">MSJ-4</strain>
    </source>
</reference>
<feature type="domain" description="HTH araC/xylS-type" evidence="2">
    <location>
        <begin position="10"/>
        <end position="108"/>
    </location>
</feature>
<keyword evidence="4" id="KW-1185">Reference proteome</keyword>
<evidence type="ECO:0000256" key="1">
    <source>
        <dbReference type="ARBA" id="ARBA00023125"/>
    </source>
</evidence>
<dbReference type="InterPro" id="IPR018060">
    <property type="entry name" value="HTH_AraC"/>
</dbReference>
<dbReference type="SMART" id="SM00342">
    <property type="entry name" value="HTH_ARAC"/>
    <property type="match status" value="1"/>
</dbReference>
<dbReference type="RefSeq" id="WP_216457998.1">
    <property type="nucleotide sequence ID" value="NZ_JAHLQL010000008.1"/>
</dbReference>
<dbReference type="PANTHER" id="PTHR47504:SF5">
    <property type="entry name" value="RIGHT ORIGIN-BINDING PROTEIN"/>
    <property type="match status" value="1"/>
</dbReference>
<dbReference type="Proteomes" id="UP000736583">
    <property type="component" value="Unassembled WGS sequence"/>
</dbReference>
<accession>A0ABS6F497</accession>
<dbReference type="InterPro" id="IPR050959">
    <property type="entry name" value="MarA-like"/>
</dbReference>
<dbReference type="InterPro" id="IPR029441">
    <property type="entry name" value="Cass2"/>
</dbReference>
<dbReference type="Pfam" id="PF14526">
    <property type="entry name" value="Cass2"/>
    <property type="match status" value="1"/>
</dbReference>
<keyword evidence="1" id="KW-0238">DNA-binding</keyword>
<comment type="caution">
    <text evidence="3">The sequence shown here is derived from an EMBL/GenBank/DDBJ whole genome shotgun (WGS) entry which is preliminary data.</text>
</comment>
<gene>
    <name evidence="3" type="ORF">KQI89_16425</name>
</gene>
<evidence type="ECO:0000313" key="4">
    <source>
        <dbReference type="Proteomes" id="UP000736583"/>
    </source>
</evidence>
<dbReference type="EMBL" id="JAHLQL010000008">
    <property type="protein sequence ID" value="MBU5593337.1"/>
    <property type="molecule type" value="Genomic_DNA"/>
</dbReference>
<sequence length="296" mass="34997">MDNYLLEIIKSTTEYIENNILEPLNLDNISENVNISKFHLLRIWKGATSTGLMEYVRRRRIALSLGDLIHNQNSIEFISSKYSFGCERTYNRVFKEEFKITPAKWRRNPCPLEILDRFNADFMNCSGEGLVFFRSITVLPAFSIAGLQYNVDIEENLKFQIANKYGVDFFYNHRLRVFNPIEKDVYIGFTTVLDELNSYTLYQPSIQISENSIIPEDMNIKSIIPHKYGVFTYMGLHRPEEISSKNLLDIWNHVFNIWMPTVEFDLREKFRFEYINYAKCNKHYCECDLFFPISVL</sequence>
<evidence type="ECO:0000259" key="2">
    <source>
        <dbReference type="PROSITE" id="PS01124"/>
    </source>
</evidence>
<protein>
    <submittedName>
        <fullName evidence="3">Helix-turn-helix domain-containing protein</fullName>
    </submittedName>
</protein>